<evidence type="ECO:0000256" key="1">
    <source>
        <dbReference type="ARBA" id="ARBA00022741"/>
    </source>
</evidence>
<evidence type="ECO:0000256" key="3">
    <source>
        <dbReference type="SAM" id="MobiDB-lite"/>
    </source>
</evidence>
<sequence length="307" mass="34272">MDQGKLYSALLKTQAKAAHEAEQSLDDVRQQEYAGEPARDDDPIYPDMPDEHRIERPFNHQRPATPIHGTEKERQAPTVFDSAVSLDLINNPKPWTNDERRKRKIIYPGMVNKAILDAYREIRIKLRNLSGAKNFSVMLSSLSRKPGSAITAFNLATSFSLDAQSSALLIDCDPYYSDMQKLVSTSMVLGVTDFIADRSLTVRDIMYPSGIDRLTVIPAGNLSMSATELFSSQRMRDLMSELQGRYADRYIVVNAPALPLSTEARILVRYVEHAVLSVPFGEVGAEEVMEAVESLDPGKFAGLVFQE</sequence>
<protein>
    <recommendedName>
        <fullName evidence="6">Polysaccharide biosynthesis protein</fullName>
    </recommendedName>
</protein>
<evidence type="ECO:0000313" key="4">
    <source>
        <dbReference type="EMBL" id="MFC3851955.1"/>
    </source>
</evidence>
<feature type="compositionally biased region" description="Basic and acidic residues" evidence="3">
    <location>
        <begin position="17"/>
        <end position="30"/>
    </location>
</feature>
<name>A0ABV7ZXU6_9GAMM</name>
<evidence type="ECO:0000313" key="5">
    <source>
        <dbReference type="Proteomes" id="UP001595617"/>
    </source>
</evidence>
<dbReference type="SUPFAM" id="SSF52540">
    <property type="entry name" value="P-loop containing nucleoside triphosphate hydrolases"/>
    <property type="match status" value="1"/>
</dbReference>
<feature type="region of interest" description="Disordered" evidence="3">
    <location>
        <begin position="15"/>
        <end position="47"/>
    </location>
</feature>
<dbReference type="InterPro" id="IPR005702">
    <property type="entry name" value="Wzc-like_C"/>
</dbReference>
<proteinExistence type="predicted"/>
<reference evidence="5" key="1">
    <citation type="journal article" date="2019" name="Int. J. Syst. Evol. Microbiol.">
        <title>The Global Catalogue of Microorganisms (GCM) 10K type strain sequencing project: providing services to taxonomists for standard genome sequencing and annotation.</title>
        <authorList>
            <consortium name="The Broad Institute Genomics Platform"/>
            <consortium name="The Broad Institute Genome Sequencing Center for Infectious Disease"/>
            <person name="Wu L."/>
            <person name="Ma J."/>
        </authorList>
    </citation>
    <scope>NUCLEOTIDE SEQUENCE [LARGE SCALE GENOMIC DNA]</scope>
    <source>
        <strain evidence="5">IBRC 10765</strain>
    </source>
</reference>
<keyword evidence="5" id="KW-1185">Reference proteome</keyword>
<dbReference type="InterPro" id="IPR050445">
    <property type="entry name" value="Bact_polysacc_biosynth/exp"/>
</dbReference>
<accession>A0ABV7ZXU6</accession>
<organism evidence="4 5">
    <name type="scientific">Saccharospirillum mangrovi</name>
    <dbReference type="NCBI Taxonomy" id="2161747"/>
    <lineage>
        <taxon>Bacteria</taxon>
        <taxon>Pseudomonadati</taxon>
        <taxon>Pseudomonadota</taxon>
        <taxon>Gammaproteobacteria</taxon>
        <taxon>Oceanospirillales</taxon>
        <taxon>Saccharospirillaceae</taxon>
        <taxon>Saccharospirillum</taxon>
    </lineage>
</organism>
<dbReference type="EMBL" id="JBHRYR010000002">
    <property type="protein sequence ID" value="MFC3851955.1"/>
    <property type="molecule type" value="Genomic_DNA"/>
</dbReference>
<dbReference type="InterPro" id="IPR027417">
    <property type="entry name" value="P-loop_NTPase"/>
</dbReference>
<dbReference type="PANTHER" id="PTHR32309:SF13">
    <property type="entry name" value="FERRIC ENTEROBACTIN TRANSPORT PROTEIN FEPE"/>
    <property type="match status" value="1"/>
</dbReference>
<comment type="caution">
    <text evidence="4">The sequence shown here is derived from an EMBL/GenBank/DDBJ whole genome shotgun (WGS) entry which is preliminary data.</text>
</comment>
<dbReference type="Proteomes" id="UP001595617">
    <property type="component" value="Unassembled WGS sequence"/>
</dbReference>
<dbReference type="CDD" id="cd05387">
    <property type="entry name" value="BY-kinase"/>
    <property type="match status" value="1"/>
</dbReference>
<dbReference type="PANTHER" id="PTHR32309">
    <property type="entry name" value="TYROSINE-PROTEIN KINASE"/>
    <property type="match status" value="1"/>
</dbReference>
<evidence type="ECO:0008006" key="6">
    <source>
        <dbReference type="Google" id="ProtNLM"/>
    </source>
</evidence>
<evidence type="ECO:0000256" key="2">
    <source>
        <dbReference type="ARBA" id="ARBA00022840"/>
    </source>
</evidence>
<keyword evidence="1" id="KW-0547">Nucleotide-binding</keyword>
<gene>
    <name evidence="4" type="ORF">ACFOOG_03825</name>
</gene>
<dbReference type="RefSeq" id="WP_380693538.1">
    <property type="nucleotide sequence ID" value="NZ_JBHRYR010000002.1"/>
</dbReference>
<dbReference type="Gene3D" id="3.40.50.300">
    <property type="entry name" value="P-loop containing nucleotide triphosphate hydrolases"/>
    <property type="match status" value="1"/>
</dbReference>
<keyword evidence="2" id="KW-0067">ATP-binding</keyword>